<feature type="transmembrane region" description="Helical" evidence="11">
    <location>
        <begin position="424"/>
        <end position="441"/>
    </location>
</feature>
<keyword evidence="3" id="KW-0050">Antiport</keyword>
<evidence type="ECO:0000256" key="1">
    <source>
        <dbReference type="ARBA" id="ARBA00004141"/>
    </source>
</evidence>
<dbReference type="AlphaFoldDB" id="J9FWR3"/>
<dbReference type="GO" id="GO:0006814">
    <property type="term" value="P:sodium ion transport"/>
    <property type="evidence" value="ECO:0007669"/>
    <property type="project" value="UniProtKB-KW"/>
</dbReference>
<evidence type="ECO:0000313" key="13">
    <source>
        <dbReference type="EMBL" id="EJW91799.1"/>
    </source>
</evidence>
<name>J9FWR3_9ZZZZ</name>
<feature type="transmembrane region" description="Helical" evidence="11">
    <location>
        <begin position="387"/>
        <end position="412"/>
    </location>
</feature>
<evidence type="ECO:0000256" key="7">
    <source>
        <dbReference type="ARBA" id="ARBA00023065"/>
    </source>
</evidence>
<evidence type="ECO:0000256" key="8">
    <source>
        <dbReference type="ARBA" id="ARBA00023136"/>
    </source>
</evidence>
<evidence type="ECO:0000256" key="2">
    <source>
        <dbReference type="ARBA" id="ARBA00022448"/>
    </source>
</evidence>
<reference evidence="13" key="1">
    <citation type="journal article" date="2012" name="PLoS ONE">
        <title>Gene sets for utilization of primary and secondary nutrition supplies in the distal gut of endangered iberian lynx.</title>
        <authorList>
            <person name="Alcaide M."/>
            <person name="Messina E."/>
            <person name="Richter M."/>
            <person name="Bargiela R."/>
            <person name="Peplies J."/>
            <person name="Huws S.A."/>
            <person name="Newbold C.J."/>
            <person name="Golyshin P.N."/>
            <person name="Simon M.A."/>
            <person name="Lopez G."/>
            <person name="Yakimov M.M."/>
            <person name="Ferrer M."/>
        </authorList>
    </citation>
    <scope>NUCLEOTIDE SEQUENCE</scope>
</reference>
<keyword evidence="8 11" id="KW-0472">Membrane</keyword>
<proteinExistence type="inferred from homology"/>
<comment type="similarity">
    <text evidence="10">Belongs to the NhaD Na(+)/H(+) (TC 2.A.62) antiporter family.</text>
</comment>
<evidence type="ECO:0000256" key="6">
    <source>
        <dbReference type="ARBA" id="ARBA00023053"/>
    </source>
</evidence>
<dbReference type="NCBIfam" id="NF038006">
    <property type="entry name" value="NhaD_1"/>
    <property type="match status" value="1"/>
</dbReference>
<feature type="transmembrane region" description="Helical" evidence="11">
    <location>
        <begin position="152"/>
        <end position="172"/>
    </location>
</feature>
<sequence>MTTLTLAIVAIFVLGYFFIAIESLTKINKAAIALLMFVGCWTLFMFDPGQYLATAVGDKIPLAVSEVIEKHLGSTSTTLFFLMGAMTIVELVDQSGGFNFVRDMLLTKSKRGLLWRIAFMTFFLSAILDNLTTSIVMIMILRKLVSDHRDRLIYASLVIISANSGGAFSPIGDVTTIMLWNKGLITAAGVIKEICLPSLVSMVVPAFILSRSLKGDLVCKEGDEACCFETDLNASQRKLVFFLGVGGLIFVPIFKSITHLPPFVGILLVLGVLWTTTEIFYRHLPHEQGNCGLQKRVTNILTRIDMGTILFFLGILMAVACLEVIGVLTQLGTGLNVAFDNNHFMVTGIIGVLSSIVDNVPLVAGCMGMYPVAELGDFACDGIFWQLLAYCAGVGGSMLIIGSAAGVVVMGLEKITFGWYMKHITWVAFLGYFIGILAYYLQRVILGI</sequence>
<keyword evidence="6" id="KW-0915">Sodium</keyword>
<protein>
    <submittedName>
        <fullName evidence="13">NhaD family sodium:proton (Na+:H+) antiporter</fullName>
    </submittedName>
</protein>
<evidence type="ECO:0000256" key="9">
    <source>
        <dbReference type="ARBA" id="ARBA00023201"/>
    </source>
</evidence>
<feature type="transmembrane region" description="Helical" evidence="11">
    <location>
        <begin position="31"/>
        <end position="52"/>
    </location>
</feature>
<gene>
    <name evidence="13" type="ORF">EVA_20083</name>
</gene>
<dbReference type="PANTHER" id="PTHR43269">
    <property type="entry name" value="SODIUM/PROTON ANTIPORTER 1-RELATED"/>
    <property type="match status" value="1"/>
</dbReference>
<evidence type="ECO:0000256" key="3">
    <source>
        <dbReference type="ARBA" id="ARBA00022449"/>
    </source>
</evidence>
<keyword evidence="2" id="KW-0813">Transport</keyword>
<organism evidence="13">
    <name type="scientific">gut metagenome</name>
    <dbReference type="NCBI Taxonomy" id="749906"/>
    <lineage>
        <taxon>unclassified sequences</taxon>
        <taxon>metagenomes</taxon>
        <taxon>organismal metagenomes</taxon>
    </lineage>
</organism>
<evidence type="ECO:0000256" key="5">
    <source>
        <dbReference type="ARBA" id="ARBA00022989"/>
    </source>
</evidence>
<feature type="transmembrane region" description="Helical" evidence="11">
    <location>
        <begin position="344"/>
        <end position="366"/>
    </location>
</feature>
<evidence type="ECO:0000256" key="11">
    <source>
        <dbReference type="SAM" id="Phobius"/>
    </source>
</evidence>
<accession>J9FWR3</accession>
<feature type="transmembrane region" description="Helical" evidence="11">
    <location>
        <begin position="309"/>
        <end position="332"/>
    </location>
</feature>
<keyword evidence="4 11" id="KW-0812">Transmembrane</keyword>
<feature type="domain" description="Citrate transporter-like" evidence="12">
    <location>
        <begin position="18"/>
        <end position="374"/>
    </location>
</feature>
<feature type="transmembrane region" description="Helical" evidence="11">
    <location>
        <begin position="239"/>
        <end position="257"/>
    </location>
</feature>
<keyword evidence="5 11" id="KW-1133">Transmembrane helix</keyword>
<dbReference type="PANTHER" id="PTHR43269:SF2">
    <property type="entry name" value="SODIUM_PROTON ANTIPORTER 1-RELATED"/>
    <property type="match status" value="1"/>
</dbReference>
<dbReference type="InterPro" id="IPR045016">
    <property type="entry name" value="NhaD-like"/>
</dbReference>
<dbReference type="Pfam" id="PF03600">
    <property type="entry name" value="CitMHS"/>
    <property type="match status" value="1"/>
</dbReference>
<dbReference type="InterPro" id="IPR004680">
    <property type="entry name" value="Cit_transptr-like_dom"/>
</dbReference>
<comment type="caution">
    <text evidence="13">The sequence shown here is derived from an EMBL/GenBank/DDBJ whole genome shotgun (WGS) entry which is preliminary data.</text>
</comment>
<evidence type="ECO:0000259" key="12">
    <source>
        <dbReference type="Pfam" id="PF03600"/>
    </source>
</evidence>
<evidence type="ECO:0000256" key="4">
    <source>
        <dbReference type="ARBA" id="ARBA00022692"/>
    </source>
</evidence>
<keyword evidence="7" id="KW-0406">Ion transport</keyword>
<feature type="transmembrane region" description="Helical" evidence="11">
    <location>
        <begin position="263"/>
        <end position="281"/>
    </location>
</feature>
<evidence type="ECO:0000256" key="10">
    <source>
        <dbReference type="ARBA" id="ARBA00025753"/>
    </source>
</evidence>
<dbReference type="GO" id="GO:0016020">
    <property type="term" value="C:membrane"/>
    <property type="evidence" value="ECO:0007669"/>
    <property type="project" value="UniProtKB-SubCell"/>
</dbReference>
<feature type="transmembrane region" description="Helical" evidence="11">
    <location>
        <begin position="113"/>
        <end position="140"/>
    </location>
</feature>
<comment type="subcellular location">
    <subcellularLocation>
        <location evidence="1">Membrane</location>
        <topology evidence="1">Multi-pass membrane protein</topology>
    </subcellularLocation>
</comment>
<dbReference type="EMBL" id="AMCI01007938">
    <property type="protein sequence ID" value="EJW91799.1"/>
    <property type="molecule type" value="Genomic_DNA"/>
</dbReference>
<dbReference type="GO" id="GO:0015297">
    <property type="term" value="F:antiporter activity"/>
    <property type="evidence" value="ECO:0007669"/>
    <property type="project" value="UniProtKB-KW"/>
</dbReference>
<feature type="transmembrane region" description="Helical" evidence="11">
    <location>
        <begin position="6"/>
        <end position="24"/>
    </location>
</feature>
<keyword evidence="9" id="KW-0739">Sodium transport</keyword>